<dbReference type="GO" id="GO:0046872">
    <property type="term" value="F:metal ion binding"/>
    <property type="evidence" value="ECO:0007669"/>
    <property type="project" value="UniProtKB-KW"/>
</dbReference>
<keyword evidence="2" id="KW-0479">Metal-binding</keyword>
<dbReference type="InterPro" id="IPR026992">
    <property type="entry name" value="DIOX_N"/>
</dbReference>
<dbReference type="Gene3D" id="2.60.120.330">
    <property type="entry name" value="B-lactam Antibiotic, Isopenicillin N Synthase, Chain"/>
    <property type="match status" value="1"/>
</dbReference>
<proteinExistence type="inferred from homology"/>
<dbReference type="InterPro" id="IPR005123">
    <property type="entry name" value="Oxoglu/Fe-dep_dioxygenase_dom"/>
</dbReference>
<evidence type="ECO:0000313" key="5">
    <source>
        <dbReference type="Proteomes" id="UP000306584"/>
    </source>
</evidence>
<organism evidence="4 5">
    <name type="scientific">Aureobasidium pullulans</name>
    <name type="common">Black yeast</name>
    <name type="synonym">Pullularia pullulans</name>
    <dbReference type="NCBI Taxonomy" id="5580"/>
    <lineage>
        <taxon>Eukaryota</taxon>
        <taxon>Fungi</taxon>
        <taxon>Dikarya</taxon>
        <taxon>Ascomycota</taxon>
        <taxon>Pezizomycotina</taxon>
        <taxon>Dothideomycetes</taxon>
        <taxon>Dothideomycetidae</taxon>
        <taxon>Dothideales</taxon>
        <taxon>Saccotheciaceae</taxon>
        <taxon>Aureobasidium</taxon>
    </lineage>
</organism>
<dbReference type="SUPFAM" id="SSF51197">
    <property type="entry name" value="Clavaminate synthase-like"/>
    <property type="match status" value="1"/>
</dbReference>
<evidence type="ECO:0000256" key="2">
    <source>
        <dbReference type="RuleBase" id="RU003682"/>
    </source>
</evidence>
<dbReference type="PRINTS" id="PR00682">
    <property type="entry name" value="IPNSYNTHASE"/>
</dbReference>
<dbReference type="GO" id="GO:0044283">
    <property type="term" value="P:small molecule biosynthetic process"/>
    <property type="evidence" value="ECO:0007669"/>
    <property type="project" value="UniProtKB-ARBA"/>
</dbReference>
<dbReference type="InterPro" id="IPR044861">
    <property type="entry name" value="IPNS-like_FE2OG_OXY"/>
</dbReference>
<name>A0A4S9M393_AURPU</name>
<accession>A0A4S9M393</accession>
<evidence type="ECO:0000259" key="3">
    <source>
        <dbReference type="PROSITE" id="PS51471"/>
    </source>
</evidence>
<dbReference type="Pfam" id="PF03171">
    <property type="entry name" value="2OG-FeII_Oxy"/>
    <property type="match status" value="1"/>
</dbReference>
<keyword evidence="2" id="KW-0560">Oxidoreductase</keyword>
<dbReference type="InterPro" id="IPR050231">
    <property type="entry name" value="Iron_ascorbate_oxido_reductase"/>
</dbReference>
<feature type="domain" description="Fe2OG dioxygenase" evidence="3">
    <location>
        <begin position="182"/>
        <end position="286"/>
    </location>
</feature>
<reference evidence="4 5" key="1">
    <citation type="submission" date="2018-10" db="EMBL/GenBank/DDBJ databases">
        <title>Fifty Aureobasidium pullulans genomes reveal a recombining polyextremotolerant generalist.</title>
        <authorList>
            <person name="Gostincar C."/>
            <person name="Turk M."/>
            <person name="Zajc J."/>
            <person name="Gunde-Cimerman N."/>
        </authorList>
    </citation>
    <scope>NUCLEOTIDE SEQUENCE [LARGE SCALE GENOMIC DNA]</scope>
    <source>
        <strain evidence="4 5">EXF-6604</strain>
    </source>
</reference>
<dbReference type="AlphaFoldDB" id="A0A4S9M393"/>
<dbReference type="Pfam" id="PF14226">
    <property type="entry name" value="DIOX_N"/>
    <property type="match status" value="1"/>
</dbReference>
<evidence type="ECO:0000313" key="4">
    <source>
        <dbReference type="EMBL" id="THY36898.1"/>
    </source>
</evidence>
<dbReference type="PANTHER" id="PTHR47990">
    <property type="entry name" value="2-OXOGLUTARATE (2OG) AND FE(II)-DEPENDENT OXYGENASE SUPERFAMILY PROTEIN-RELATED"/>
    <property type="match status" value="1"/>
</dbReference>
<comment type="caution">
    <text evidence="4">The sequence shown here is derived from an EMBL/GenBank/DDBJ whole genome shotgun (WGS) entry which is preliminary data.</text>
</comment>
<dbReference type="PROSITE" id="PS51471">
    <property type="entry name" value="FE2OG_OXY"/>
    <property type="match status" value="1"/>
</dbReference>
<dbReference type="Proteomes" id="UP000306584">
    <property type="component" value="Unassembled WGS sequence"/>
</dbReference>
<protein>
    <recommendedName>
        <fullName evidence="3">Fe2OG dioxygenase domain-containing protein</fullName>
    </recommendedName>
</protein>
<evidence type="ECO:0000256" key="1">
    <source>
        <dbReference type="ARBA" id="ARBA00008056"/>
    </source>
</evidence>
<dbReference type="GO" id="GO:0016491">
    <property type="term" value="F:oxidoreductase activity"/>
    <property type="evidence" value="ECO:0007669"/>
    <property type="project" value="UniProtKB-KW"/>
</dbReference>
<gene>
    <name evidence="4" type="ORF">D6D01_00076</name>
</gene>
<comment type="similarity">
    <text evidence="1 2">Belongs to the iron/ascorbate-dependent oxidoreductase family.</text>
</comment>
<keyword evidence="2" id="KW-0408">Iron</keyword>
<sequence>MAVDEPTSPSPNLDIPVIDISGYLAGDVEATKNITLQLNTAAQAPGFFQVVGHNVSASLREALLDRAAAFFALPADQKNALHRNNSKALRGFETIGEQQLEPGFADVKEGFMVGAEFDSKDARFLQGPNQWPAEGQVDSLEDTFMEYFQRMRDLSKTMFRLIALSLSLDEFFFDEFASGKDSIAMCRAHRYPPVSLKASLKSRGIGAHTDFGALTLLLQDDVGGLEVFHRKTETWHPVKVVKHAFVVNVGDMLERWTNNHYTSTLHRVTSPVSDKYRYSVAFFNEGLLDQTIGCIPTCLADGEKPLYEPVRVEEHLRQRYGSSYLV</sequence>
<dbReference type="EMBL" id="QZBD01000001">
    <property type="protein sequence ID" value="THY36898.1"/>
    <property type="molecule type" value="Genomic_DNA"/>
</dbReference>
<dbReference type="InterPro" id="IPR027443">
    <property type="entry name" value="IPNS-like_sf"/>
</dbReference>